<name>A0AAW5JRZ7_9FIRM</name>
<accession>A0AAW5JRZ7</accession>
<reference evidence="2" key="1">
    <citation type="submission" date="2022-06" db="EMBL/GenBank/DDBJ databases">
        <title>Isolation of gut microbiota from human fecal samples.</title>
        <authorList>
            <person name="Pamer E.G."/>
            <person name="Barat B."/>
            <person name="Waligurski E."/>
            <person name="Medina S."/>
            <person name="Paddock L."/>
            <person name="Mostad J."/>
        </authorList>
    </citation>
    <scope>NUCLEOTIDE SEQUENCE</scope>
    <source>
        <strain evidence="2">DFI.9.91</strain>
    </source>
</reference>
<evidence type="ECO:0000259" key="1">
    <source>
        <dbReference type="PROSITE" id="PS50943"/>
    </source>
</evidence>
<protein>
    <submittedName>
        <fullName evidence="2">Helix-turn-helix domain-containing protein</fullName>
    </submittedName>
</protein>
<dbReference type="AlphaFoldDB" id="A0AAW5JRZ7"/>
<dbReference type="SUPFAM" id="SSF47413">
    <property type="entry name" value="lambda repressor-like DNA-binding domains"/>
    <property type="match status" value="1"/>
</dbReference>
<gene>
    <name evidence="2" type="ORF">NE579_09200</name>
</gene>
<dbReference type="CDD" id="cd00093">
    <property type="entry name" value="HTH_XRE"/>
    <property type="match status" value="1"/>
</dbReference>
<evidence type="ECO:0000313" key="2">
    <source>
        <dbReference type="EMBL" id="MCQ4770639.1"/>
    </source>
</evidence>
<dbReference type="PROSITE" id="PS50943">
    <property type="entry name" value="HTH_CROC1"/>
    <property type="match status" value="1"/>
</dbReference>
<feature type="domain" description="HTH cro/C1-type" evidence="1">
    <location>
        <begin position="4"/>
        <end position="57"/>
    </location>
</feature>
<comment type="caution">
    <text evidence="2">The sequence shown here is derived from an EMBL/GenBank/DDBJ whole genome shotgun (WGS) entry which is preliminary data.</text>
</comment>
<organism evidence="2 3">
    <name type="scientific">Intestinimonas massiliensis</name>
    <name type="common">ex Afouda et al. 2020</name>
    <dbReference type="NCBI Taxonomy" id="1673721"/>
    <lineage>
        <taxon>Bacteria</taxon>
        <taxon>Bacillati</taxon>
        <taxon>Bacillota</taxon>
        <taxon>Clostridia</taxon>
        <taxon>Eubacteriales</taxon>
        <taxon>Intestinimonas</taxon>
    </lineage>
</organism>
<dbReference type="Proteomes" id="UP001204562">
    <property type="component" value="Unassembled WGS sequence"/>
</dbReference>
<dbReference type="InterPro" id="IPR001387">
    <property type="entry name" value="Cro/C1-type_HTH"/>
</dbReference>
<dbReference type="EMBL" id="JANFYS010000017">
    <property type="protein sequence ID" value="MCQ4770639.1"/>
    <property type="molecule type" value="Genomic_DNA"/>
</dbReference>
<dbReference type="SMART" id="SM00530">
    <property type="entry name" value="HTH_XRE"/>
    <property type="match status" value="1"/>
</dbReference>
<dbReference type="InterPro" id="IPR010982">
    <property type="entry name" value="Lambda_DNA-bd_dom_sf"/>
</dbReference>
<dbReference type="Pfam" id="PF01381">
    <property type="entry name" value="HTH_3"/>
    <property type="match status" value="1"/>
</dbReference>
<proteinExistence type="predicted"/>
<dbReference type="GO" id="GO:0003677">
    <property type="term" value="F:DNA binding"/>
    <property type="evidence" value="ECO:0007669"/>
    <property type="project" value="InterPro"/>
</dbReference>
<dbReference type="RefSeq" id="WP_256304029.1">
    <property type="nucleotide sequence ID" value="NZ_JANFYS010000017.1"/>
</dbReference>
<dbReference type="Gene3D" id="1.10.260.40">
    <property type="entry name" value="lambda repressor-like DNA-binding domains"/>
    <property type="match status" value="1"/>
</dbReference>
<evidence type="ECO:0000313" key="3">
    <source>
        <dbReference type="Proteomes" id="UP001204562"/>
    </source>
</evidence>
<sequence>MKAKELLTDRDIKQKGLADYLHLAESSVSNYLNEKREMPHKTLVQVAEYLKTTTDYLLGRTPNPYVPITLSREEQDLIAKLRVLTGADRQVVTKLVEFLEERETR</sequence>